<comment type="caution">
    <text evidence="1">The sequence shown here is derived from an EMBL/GenBank/DDBJ whole genome shotgun (WGS) entry which is preliminary data.</text>
</comment>
<organism evidence="1 2">
    <name type="scientific">Scopulibacillus cellulosilyticus</name>
    <dbReference type="NCBI Taxonomy" id="2665665"/>
    <lineage>
        <taxon>Bacteria</taxon>
        <taxon>Bacillati</taxon>
        <taxon>Bacillota</taxon>
        <taxon>Bacilli</taxon>
        <taxon>Bacillales</taxon>
        <taxon>Sporolactobacillaceae</taxon>
        <taxon>Scopulibacillus</taxon>
    </lineage>
</organism>
<gene>
    <name evidence="1" type="ORF">ACFQRG_15695</name>
</gene>
<accession>A0ABW2Q1D8</accession>
<dbReference type="Proteomes" id="UP001596505">
    <property type="component" value="Unassembled WGS sequence"/>
</dbReference>
<protein>
    <recommendedName>
        <fullName evidence="3">SpoOM protein</fullName>
    </recommendedName>
</protein>
<reference evidence="2" key="1">
    <citation type="journal article" date="2019" name="Int. J. Syst. Evol. Microbiol.">
        <title>The Global Catalogue of Microorganisms (GCM) 10K type strain sequencing project: providing services to taxonomists for standard genome sequencing and annotation.</title>
        <authorList>
            <consortium name="The Broad Institute Genomics Platform"/>
            <consortium name="The Broad Institute Genome Sequencing Center for Infectious Disease"/>
            <person name="Wu L."/>
            <person name="Ma J."/>
        </authorList>
    </citation>
    <scope>NUCLEOTIDE SEQUENCE [LARGE SCALE GENOMIC DNA]</scope>
    <source>
        <strain evidence="2">CGMCC 1.16305</strain>
    </source>
</reference>
<proteinExistence type="predicted"/>
<evidence type="ECO:0000313" key="1">
    <source>
        <dbReference type="EMBL" id="MFC7394401.1"/>
    </source>
</evidence>
<keyword evidence="2" id="KW-1185">Reference proteome</keyword>
<dbReference type="EMBL" id="JBHTCO010000020">
    <property type="protein sequence ID" value="MFC7394401.1"/>
    <property type="molecule type" value="Genomic_DNA"/>
</dbReference>
<evidence type="ECO:0000313" key="2">
    <source>
        <dbReference type="Proteomes" id="UP001596505"/>
    </source>
</evidence>
<name>A0ABW2Q1D8_9BACL</name>
<sequence>MGKMNTSLVEITALEETLGAENARIRINGMESDLENLPRTVFMANVTRTAEGFIPLNIEVLVRNEVRSRIDIQLPSPVLVPSLVLFTEPDSERRTVTLDINIMR</sequence>
<evidence type="ECO:0008006" key="3">
    <source>
        <dbReference type="Google" id="ProtNLM"/>
    </source>
</evidence>
<dbReference type="RefSeq" id="WP_380967724.1">
    <property type="nucleotide sequence ID" value="NZ_JBHTCO010000020.1"/>
</dbReference>